<dbReference type="OrthoDB" id="9920328at2"/>
<accession>A0A1H4NRM6</accession>
<protein>
    <submittedName>
        <fullName evidence="1">Uncharacterized protein</fullName>
    </submittedName>
</protein>
<sequence>MGVEVRGNMQSVVRVWLSGKRTSYADACGLIPHIGILSFWRALGVHDFEERLQKELLEGGVGIFAPGFPILSELSQMQIDISWVDAEKIPALLCEIDIGRAACEDPWGQAVFDALKGCATRALAVADGIRLSPCW</sequence>
<dbReference type="AlphaFoldDB" id="A0A1H4NRM6"/>
<evidence type="ECO:0000313" key="2">
    <source>
        <dbReference type="Proteomes" id="UP000182409"/>
    </source>
</evidence>
<reference evidence="1 2" key="1">
    <citation type="submission" date="2016-10" db="EMBL/GenBank/DDBJ databases">
        <authorList>
            <person name="de Groot N.N."/>
        </authorList>
    </citation>
    <scope>NUCLEOTIDE SEQUENCE [LARGE SCALE GENOMIC DNA]</scope>
    <source>
        <strain evidence="1 2">AB35.6</strain>
    </source>
</reference>
<organism evidence="1 2">
    <name type="scientific">Terriglobus roseus</name>
    <dbReference type="NCBI Taxonomy" id="392734"/>
    <lineage>
        <taxon>Bacteria</taxon>
        <taxon>Pseudomonadati</taxon>
        <taxon>Acidobacteriota</taxon>
        <taxon>Terriglobia</taxon>
        <taxon>Terriglobales</taxon>
        <taxon>Acidobacteriaceae</taxon>
        <taxon>Terriglobus</taxon>
    </lineage>
</organism>
<dbReference type="Proteomes" id="UP000182409">
    <property type="component" value="Unassembled WGS sequence"/>
</dbReference>
<dbReference type="RefSeq" id="WP_074654162.1">
    <property type="nucleotide sequence ID" value="NZ_FNSD01000001.1"/>
</dbReference>
<gene>
    <name evidence="1" type="ORF">SAMN05443244_2319</name>
</gene>
<evidence type="ECO:0000313" key="1">
    <source>
        <dbReference type="EMBL" id="SEB97292.1"/>
    </source>
</evidence>
<name>A0A1H4NRM6_9BACT</name>
<proteinExistence type="predicted"/>
<dbReference type="EMBL" id="FNSD01000001">
    <property type="protein sequence ID" value="SEB97292.1"/>
    <property type="molecule type" value="Genomic_DNA"/>
</dbReference>